<proteinExistence type="predicted"/>
<dbReference type="HOGENOM" id="CLU_767669_0_0_1"/>
<evidence type="ECO:0000313" key="2">
    <source>
        <dbReference type="Proteomes" id="UP000054248"/>
    </source>
</evidence>
<dbReference type="OrthoDB" id="10388531at2759"/>
<protein>
    <submittedName>
        <fullName evidence="1">Uncharacterized protein</fullName>
    </submittedName>
</protein>
<dbReference type="Proteomes" id="UP000054248">
    <property type="component" value="Unassembled WGS sequence"/>
</dbReference>
<evidence type="ECO:0000313" key="1">
    <source>
        <dbReference type="EMBL" id="KIO26573.1"/>
    </source>
</evidence>
<sequence length="361" mass="40242">MRRVQLAASRMFTKSKEAVLSPEASAAIVQLLKIASTINVPFCQTACNAIIAFIEMGEAAGTNDRQWQMLLDAIKIYACRISEFMEAISEGRPSDYLAISDDLRARIARGAVKDFETTIACTKSKVESRLRNGNVKKRVAATVIREEIVECRQMIATAHEQFNDRLLNILTISHSGAAITSGLLTPEEPKYDIPGARILGGHDLEILEDVEIATLVQDSFWTNLVRVEVHNKVRIAKIYSPSNGGKEKFKKDLKFLANHWVPRMVRIFGYNPHSQTPFVVFTFCDESGLSESNLQAAQTELVTEYLFGFVDRRSVEELTSIRMALRDATVDLNGKLIVAPLTHDSPADQSIRTPNNTNRKG</sequence>
<reference evidence="2" key="2">
    <citation type="submission" date="2015-01" db="EMBL/GenBank/DDBJ databases">
        <title>Evolutionary Origins and Diversification of the Mycorrhizal Mutualists.</title>
        <authorList>
            <consortium name="DOE Joint Genome Institute"/>
            <consortium name="Mycorrhizal Genomics Consortium"/>
            <person name="Kohler A."/>
            <person name="Kuo A."/>
            <person name="Nagy L.G."/>
            <person name="Floudas D."/>
            <person name="Copeland A."/>
            <person name="Barry K.W."/>
            <person name="Cichocki N."/>
            <person name="Veneault-Fourrey C."/>
            <person name="LaButti K."/>
            <person name="Lindquist E.A."/>
            <person name="Lipzen A."/>
            <person name="Lundell T."/>
            <person name="Morin E."/>
            <person name="Murat C."/>
            <person name="Riley R."/>
            <person name="Ohm R."/>
            <person name="Sun H."/>
            <person name="Tunlid A."/>
            <person name="Henrissat B."/>
            <person name="Grigoriev I.V."/>
            <person name="Hibbett D.S."/>
            <person name="Martin F."/>
        </authorList>
    </citation>
    <scope>NUCLEOTIDE SEQUENCE [LARGE SCALE GENOMIC DNA]</scope>
    <source>
        <strain evidence="2">MUT 4182</strain>
    </source>
</reference>
<name>A0A0C3KYX0_9AGAM</name>
<keyword evidence="2" id="KW-1185">Reference proteome</keyword>
<dbReference type="EMBL" id="KN823022">
    <property type="protein sequence ID" value="KIO26573.1"/>
    <property type="molecule type" value="Genomic_DNA"/>
</dbReference>
<organism evidence="1 2">
    <name type="scientific">Tulasnella calospora MUT 4182</name>
    <dbReference type="NCBI Taxonomy" id="1051891"/>
    <lineage>
        <taxon>Eukaryota</taxon>
        <taxon>Fungi</taxon>
        <taxon>Dikarya</taxon>
        <taxon>Basidiomycota</taxon>
        <taxon>Agaricomycotina</taxon>
        <taxon>Agaricomycetes</taxon>
        <taxon>Cantharellales</taxon>
        <taxon>Tulasnellaceae</taxon>
        <taxon>Tulasnella</taxon>
    </lineage>
</organism>
<accession>A0A0C3KYX0</accession>
<dbReference type="AlphaFoldDB" id="A0A0C3KYX0"/>
<reference evidence="1 2" key="1">
    <citation type="submission" date="2014-04" db="EMBL/GenBank/DDBJ databases">
        <authorList>
            <consortium name="DOE Joint Genome Institute"/>
            <person name="Kuo A."/>
            <person name="Girlanda M."/>
            <person name="Perotto S."/>
            <person name="Kohler A."/>
            <person name="Nagy L.G."/>
            <person name="Floudas D."/>
            <person name="Copeland A."/>
            <person name="Barry K.W."/>
            <person name="Cichocki N."/>
            <person name="Veneault-Fourrey C."/>
            <person name="LaButti K."/>
            <person name="Lindquist E.A."/>
            <person name="Lipzen A."/>
            <person name="Lundell T."/>
            <person name="Morin E."/>
            <person name="Murat C."/>
            <person name="Sun H."/>
            <person name="Tunlid A."/>
            <person name="Henrissat B."/>
            <person name="Grigoriev I.V."/>
            <person name="Hibbett D.S."/>
            <person name="Martin F."/>
            <person name="Nordberg H.P."/>
            <person name="Cantor M.N."/>
            <person name="Hua S.X."/>
        </authorList>
    </citation>
    <scope>NUCLEOTIDE SEQUENCE [LARGE SCALE GENOMIC DNA]</scope>
    <source>
        <strain evidence="1 2">MUT 4182</strain>
    </source>
</reference>
<gene>
    <name evidence="1" type="ORF">M407DRAFT_24158</name>
</gene>